<evidence type="ECO:0000259" key="4">
    <source>
        <dbReference type="PROSITE" id="PS51485"/>
    </source>
</evidence>
<proteinExistence type="predicted"/>
<dbReference type="SUPFAM" id="SSF49503">
    <property type="entry name" value="Cupredoxins"/>
    <property type="match status" value="1"/>
</dbReference>
<protein>
    <submittedName>
        <fullName evidence="5">Blue copper protein</fullName>
    </submittedName>
</protein>
<dbReference type="GO" id="GO:0005886">
    <property type="term" value="C:plasma membrane"/>
    <property type="evidence" value="ECO:0007669"/>
    <property type="project" value="TreeGrafter"/>
</dbReference>
<evidence type="ECO:0000256" key="1">
    <source>
        <dbReference type="ARBA" id="ARBA00023157"/>
    </source>
</evidence>
<evidence type="ECO:0000256" key="2">
    <source>
        <dbReference type="ARBA" id="ARBA00023180"/>
    </source>
</evidence>
<evidence type="ECO:0000256" key="3">
    <source>
        <dbReference type="SAM" id="SignalP"/>
    </source>
</evidence>
<sequence length="126" mass="13488">MDRVPFLVVFFAVSAAVLRSSAGQTVHTVGGDICWEIPPNSSLSYDKWASGKTFLVGDILVFNFETNQHDLVRVTKASYVACNADDIIGSIITTGPANITLTAPGDHYYICTFGSPFGAGAHTFLI</sequence>
<dbReference type="InterPro" id="IPR008972">
    <property type="entry name" value="Cupredoxin"/>
</dbReference>
<dbReference type="Pfam" id="PF02298">
    <property type="entry name" value="Cu_bind_like"/>
    <property type="match status" value="1"/>
</dbReference>
<feature type="domain" description="Phytocyanin" evidence="4">
    <location>
        <begin position="25"/>
        <end position="126"/>
    </location>
</feature>
<feature type="signal peptide" evidence="3">
    <location>
        <begin position="1"/>
        <end position="23"/>
    </location>
</feature>
<dbReference type="Proteomes" id="UP000250235">
    <property type="component" value="Unassembled WGS sequence"/>
</dbReference>
<dbReference type="InterPro" id="IPR003245">
    <property type="entry name" value="Phytocyanin_dom"/>
</dbReference>
<dbReference type="PANTHER" id="PTHR33021">
    <property type="entry name" value="BLUE COPPER PROTEIN"/>
    <property type="match status" value="1"/>
</dbReference>
<name>A0A2Z7D9G0_9LAMI</name>
<dbReference type="PROSITE" id="PS51485">
    <property type="entry name" value="PHYTOCYANIN"/>
    <property type="match status" value="1"/>
</dbReference>
<dbReference type="FunFam" id="2.60.40.420:FF:000034">
    <property type="entry name" value="Cupredoxin superfamily protein"/>
    <property type="match status" value="1"/>
</dbReference>
<dbReference type="Gene3D" id="2.60.40.420">
    <property type="entry name" value="Cupredoxins - blue copper proteins"/>
    <property type="match status" value="1"/>
</dbReference>
<keyword evidence="6" id="KW-1185">Reference proteome</keyword>
<keyword evidence="2" id="KW-0325">Glycoprotein</keyword>
<accession>A0A2Z7D9G0</accession>
<keyword evidence="3" id="KW-0732">Signal</keyword>
<keyword evidence="1" id="KW-1015">Disulfide bond</keyword>
<dbReference type="OrthoDB" id="5421909at2759"/>
<gene>
    <name evidence="5" type="ORF">F511_06068</name>
</gene>
<reference evidence="5 6" key="1">
    <citation type="journal article" date="2015" name="Proc. Natl. Acad. Sci. U.S.A.">
        <title>The resurrection genome of Boea hygrometrica: A blueprint for survival of dehydration.</title>
        <authorList>
            <person name="Xiao L."/>
            <person name="Yang G."/>
            <person name="Zhang L."/>
            <person name="Yang X."/>
            <person name="Zhao S."/>
            <person name="Ji Z."/>
            <person name="Zhou Q."/>
            <person name="Hu M."/>
            <person name="Wang Y."/>
            <person name="Chen M."/>
            <person name="Xu Y."/>
            <person name="Jin H."/>
            <person name="Xiao X."/>
            <person name="Hu G."/>
            <person name="Bao F."/>
            <person name="Hu Y."/>
            <person name="Wan P."/>
            <person name="Li L."/>
            <person name="Deng X."/>
            <person name="Kuang T."/>
            <person name="Xiang C."/>
            <person name="Zhu J.K."/>
            <person name="Oliver M.J."/>
            <person name="He Y."/>
        </authorList>
    </citation>
    <scope>NUCLEOTIDE SEQUENCE [LARGE SCALE GENOMIC DNA]</scope>
    <source>
        <strain evidence="6">cv. XS01</strain>
    </source>
</reference>
<dbReference type="InterPro" id="IPR039391">
    <property type="entry name" value="Phytocyanin-like"/>
</dbReference>
<organism evidence="5 6">
    <name type="scientific">Dorcoceras hygrometricum</name>
    <dbReference type="NCBI Taxonomy" id="472368"/>
    <lineage>
        <taxon>Eukaryota</taxon>
        <taxon>Viridiplantae</taxon>
        <taxon>Streptophyta</taxon>
        <taxon>Embryophyta</taxon>
        <taxon>Tracheophyta</taxon>
        <taxon>Spermatophyta</taxon>
        <taxon>Magnoliopsida</taxon>
        <taxon>eudicotyledons</taxon>
        <taxon>Gunneridae</taxon>
        <taxon>Pentapetalae</taxon>
        <taxon>asterids</taxon>
        <taxon>lamiids</taxon>
        <taxon>Lamiales</taxon>
        <taxon>Gesneriaceae</taxon>
        <taxon>Didymocarpoideae</taxon>
        <taxon>Trichosporeae</taxon>
        <taxon>Loxocarpinae</taxon>
        <taxon>Dorcoceras</taxon>
    </lineage>
</organism>
<dbReference type="PANTHER" id="PTHR33021:SF189">
    <property type="entry name" value="CUCUMBER PEELING CUPREDOXIN-LIKE"/>
    <property type="match status" value="1"/>
</dbReference>
<dbReference type="AlphaFoldDB" id="A0A2Z7D9G0"/>
<evidence type="ECO:0000313" key="5">
    <source>
        <dbReference type="EMBL" id="KZV56051.1"/>
    </source>
</evidence>
<dbReference type="GO" id="GO:0009055">
    <property type="term" value="F:electron transfer activity"/>
    <property type="evidence" value="ECO:0007669"/>
    <property type="project" value="InterPro"/>
</dbReference>
<feature type="chain" id="PRO_5016377252" evidence="3">
    <location>
        <begin position="24"/>
        <end position="126"/>
    </location>
</feature>
<evidence type="ECO:0000313" key="6">
    <source>
        <dbReference type="Proteomes" id="UP000250235"/>
    </source>
</evidence>
<dbReference type="EMBL" id="KQ988415">
    <property type="protein sequence ID" value="KZV56051.1"/>
    <property type="molecule type" value="Genomic_DNA"/>
</dbReference>